<protein>
    <submittedName>
        <fullName evidence="1">VOC family protein</fullName>
    </submittedName>
</protein>
<reference evidence="2" key="1">
    <citation type="submission" date="2017-01" db="EMBL/GenBank/DDBJ databases">
        <title>Genome sequence of Rouxiella sp. ERMR1:05.</title>
        <authorList>
            <person name="Kumar R."/>
            <person name="Singh D."/>
            <person name="Kumar S."/>
        </authorList>
    </citation>
    <scope>NUCLEOTIDE SEQUENCE [LARGE SCALE GENOMIC DNA]</scope>
    <source>
        <strain evidence="2">ERMR1:05</strain>
    </source>
</reference>
<dbReference type="Proteomes" id="UP000239197">
    <property type="component" value="Chromosome"/>
</dbReference>
<keyword evidence="2" id="KW-1185">Reference proteome</keyword>
<sequence>MPAMKHVPELQDLVDDMLRFSDVLTTFAAKLQINLGEFHADHISVRCHQNTTADRWKTGLAKCGSLLNETLINGRPICLFTLDEPLTVGPLSIDLVELPYPGDKRYSHEGWEHIEIVLPGAEEELYTRALALIADEALMTPGIKLKQSAPKGENERLPNPTLAVTDGSVTIKFHPHSLREIVASEREEG</sequence>
<dbReference type="SUPFAM" id="SSF54593">
    <property type="entry name" value="Glyoxalase/Bleomycin resistance protein/Dihydroxybiphenyl dioxygenase"/>
    <property type="match status" value="1"/>
</dbReference>
<dbReference type="EMBL" id="CP019062">
    <property type="protein sequence ID" value="AVF34942.1"/>
    <property type="molecule type" value="Genomic_DNA"/>
</dbReference>
<evidence type="ECO:0000313" key="2">
    <source>
        <dbReference type="Proteomes" id="UP000239197"/>
    </source>
</evidence>
<dbReference type="PANTHER" id="PTHR37519:SF1">
    <property type="entry name" value="DIHYDROXYBIPHENYL DIOXYGENASE DOMAIN-CONTAINING PROTEIN"/>
    <property type="match status" value="1"/>
</dbReference>
<gene>
    <name evidence="1" type="ORF">BV494_08335</name>
</gene>
<evidence type="ECO:0000313" key="1">
    <source>
        <dbReference type="EMBL" id="AVF34942.1"/>
    </source>
</evidence>
<dbReference type="KEGG" id="rox:BV494_08335"/>
<dbReference type="NCBIfam" id="NF008681">
    <property type="entry name" value="PRK11700.1-4"/>
    <property type="match status" value="1"/>
</dbReference>
<dbReference type="InterPro" id="IPR010393">
    <property type="entry name" value="DUF991_YecM-like"/>
</dbReference>
<dbReference type="InterPro" id="IPR029068">
    <property type="entry name" value="Glyas_Bleomycin-R_OHBP_Dase"/>
</dbReference>
<accession>A0A2L1UPT7</accession>
<name>A0A2L1UPT7_9GAMM</name>
<dbReference type="AlphaFoldDB" id="A0A2L1UPT7"/>
<dbReference type="Pfam" id="PF06185">
    <property type="entry name" value="YecM"/>
    <property type="match status" value="1"/>
</dbReference>
<dbReference type="GO" id="GO:0005829">
    <property type="term" value="C:cytosol"/>
    <property type="evidence" value="ECO:0007669"/>
    <property type="project" value="TreeGrafter"/>
</dbReference>
<dbReference type="Gene3D" id="3.10.180.10">
    <property type="entry name" value="2,3-Dihydroxybiphenyl 1,2-Dioxygenase, domain 1"/>
    <property type="match status" value="1"/>
</dbReference>
<proteinExistence type="predicted"/>
<organism evidence="1 2">
    <name type="scientific">Rahnella sikkimica</name>
    <dbReference type="NCBI Taxonomy" id="1805933"/>
    <lineage>
        <taxon>Bacteria</taxon>
        <taxon>Pseudomonadati</taxon>
        <taxon>Pseudomonadota</taxon>
        <taxon>Gammaproteobacteria</taxon>
        <taxon>Enterobacterales</taxon>
        <taxon>Yersiniaceae</taxon>
        <taxon>Rahnella</taxon>
    </lineage>
</organism>
<dbReference type="PANTHER" id="PTHR37519">
    <property type="match status" value="1"/>
</dbReference>